<evidence type="ECO:0000256" key="7">
    <source>
        <dbReference type="ARBA" id="ARBA00022764"/>
    </source>
</evidence>
<feature type="domain" description="Molybdopterin dinucleotide-binding" evidence="11">
    <location>
        <begin position="673"/>
        <end position="791"/>
    </location>
</feature>
<dbReference type="Gene3D" id="3.90.55.10">
    <property type="entry name" value="Dimethylsulfoxide Reductase, domain 3"/>
    <property type="match status" value="1"/>
</dbReference>
<feature type="binding site" evidence="9">
    <location>
        <position position="470"/>
    </location>
    <ligand>
        <name>Mo-bis(molybdopterin guanine dinucleotide)</name>
        <dbReference type="ChEBI" id="CHEBI:60539"/>
    </ligand>
</feature>
<dbReference type="GO" id="GO:0030151">
    <property type="term" value="F:molybdenum ion binding"/>
    <property type="evidence" value="ECO:0007669"/>
    <property type="project" value="TreeGrafter"/>
</dbReference>
<dbReference type="InterPro" id="IPR009010">
    <property type="entry name" value="Asp_de-COase-like_dom_sf"/>
</dbReference>
<dbReference type="SUPFAM" id="SSF53706">
    <property type="entry name" value="Formate dehydrogenase/DMSO reductase, domains 1-3"/>
    <property type="match status" value="1"/>
</dbReference>
<dbReference type="AlphaFoldDB" id="A0A347TLE7"/>
<evidence type="ECO:0000256" key="3">
    <source>
        <dbReference type="ARBA" id="ARBA00011885"/>
    </source>
</evidence>
<dbReference type="PROSITE" id="PS51318">
    <property type="entry name" value="TAT"/>
    <property type="match status" value="1"/>
</dbReference>
<organism evidence="13 16">
    <name type="scientific">Malaciobacter marinus</name>
    <dbReference type="NCBI Taxonomy" id="505249"/>
    <lineage>
        <taxon>Bacteria</taxon>
        <taxon>Pseudomonadati</taxon>
        <taxon>Campylobacterota</taxon>
        <taxon>Epsilonproteobacteria</taxon>
        <taxon>Campylobacterales</taxon>
        <taxon>Arcobacteraceae</taxon>
        <taxon>Malaciobacter</taxon>
    </lineage>
</organism>
<dbReference type="GO" id="GO:0009061">
    <property type="term" value="P:anaerobic respiration"/>
    <property type="evidence" value="ECO:0007669"/>
    <property type="project" value="TreeGrafter"/>
</dbReference>
<dbReference type="EMBL" id="CP032101">
    <property type="protein sequence ID" value="AXX87425.1"/>
    <property type="molecule type" value="Genomic_DNA"/>
</dbReference>
<dbReference type="InterPro" id="IPR050612">
    <property type="entry name" value="Prok_Mopterin_Oxidored"/>
</dbReference>
<evidence type="ECO:0000256" key="4">
    <source>
        <dbReference type="ARBA" id="ARBA00022505"/>
    </source>
</evidence>
<evidence type="ECO:0000313" key="16">
    <source>
        <dbReference type="Proteomes" id="UP000264693"/>
    </source>
</evidence>
<dbReference type="PROSITE" id="PS00490">
    <property type="entry name" value="MOLYBDOPTERIN_PROK_2"/>
    <property type="match status" value="1"/>
</dbReference>
<evidence type="ECO:0000313" key="13">
    <source>
        <dbReference type="EMBL" id="AXX87425.1"/>
    </source>
</evidence>
<feature type="binding site" evidence="9">
    <location>
        <position position="772"/>
    </location>
    <ligand>
        <name>Mo-bis(molybdopterin guanine dinucleotide)</name>
        <dbReference type="ChEBI" id="CHEBI:60539"/>
    </ligand>
</feature>
<protein>
    <recommendedName>
        <fullName evidence="3">trimethylamine-N-oxide reductase</fullName>
        <ecNumber evidence="3">1.7.2.3</ecNumber>
    </recommendedName>
</protein>
<feature type="binding site" evidence="9">
    <location>
        <position position="466"/>
    </location>
    <ligand>
        <name>Mo-bis(molybdopterin guanine dinucleotide)</name>
        <dbReference type="ChEBI" id="CHEBI:60539"/>
    </ligand>
</feature>
<feature type="domain" description="Molybdopterin oxidoreductase N-terminal" evidence="12">
    <location>
        <begin position="39"/>
        <end position="79"/>
    </location>
</feature>
<feature type="binding site" evidence="9">
    <location>
        <position position="145"/>
    </location>
    <ligand>
        <name>Mo-bis(molybdopterin guanine dinucleotide)</name>
        <dbReference type="ChEBI" id="CHEBI:60539"/>
    </ligand>
</feature>
<dbReference type="Pfam" id="PF01568">
    <property type="entry name" value="Molydop_binding"/>
    <property type="match status" value="1"/>
</dbReference>
<dbReference type="NCBIfam" id="NF011682">
    <property type="entry name" value="PRK15102.1"/>
    <property type="match status" value="1"/>
</dbReference>
<dbReference type="EC" id="1.7.2.3" evidence="3"/>
<evidence type="ECO:0000259" key="11">
    <source>
        <dbReference type="Pfam" id="PF01568"/>
    </source>
</evidence>
<dbReference type="SUPFAM" id="SSF50692">
    <property type="entry name" value="ADC-like"/>
    <property type="match status" value="1"/>
</dbReference>
<sequence length="815" mass="92649">MKNLSRRDFLKSTSAVVTLASINPALNAMVINNAKKILTTSHYGAFYAVVEDGKFVRTIPYEKDNHPSPMIEAMPDRVYTPTRVKYPYVREGFLKHEHKSDTTKRGKEKFVRVSWDKAFELVAKEIKRVQKTTGPDSIYAGCYGWWTSGNMHNVRNIAQRMLKLTGGFVDDVNTYSTGAIRVILPYVTGSASGYYKPSAWPTVIKNVDNLVIIGADPYVTNQIAWTSADHRYYDYMEDLKEESKKRKINIININPVYTETAQKLNAKQVSLKPGTDVALMLGIANYMYKNKLYNEKFMKKYTYGRKQFFKYLIGEEDNIDKTPQWASKITGISEKDIELLAKLFAKGKTTLMGGWAIQRMDSGEQSHWMMVTLACMIGQIGQEGGGFTFSGHYSNIGAPAATGPGLSAFPINFKNTKDIPWVNKKSKYIPVARIADMLLNPGEKFDYNGKKLTYPDIKMIYWAGGNPFHHHQDVNKLIKAWQKPESIIFIEPYWTASARMADIVLPATTTFERNDITFFGHGSHESIMAMKKAVEPIAESKNDYDIAVGIMDKLGLKELYTEGKKDEMDWIKEFYNNSLKQAKDKNIPMLEFDDFWEKGHTDFKISQKAKNYVSFKSFIKNKRKNRLGTPSGKFEIFSKTIESYNYDDCAPHPKWYEPMEYLGSKKANKYPYHIVSPHPKYRLHSQLNNTWLRNVYEVKGREPILINIEDAKEKGIKDGDVVKVFNDRGSVLAGAVVTSNIRKNVVQLCEGAWYDPADLQNGDTSCIHGHVNVLTIDKGTSKLAQGNIAHTALVDFEKYTGELPQIKVFTPPKTI</sequence>
<dbReference type="Proteomes" id="UP000224740">
    <property type="component" value="Unassembled WGS sequence"/>
</dbReference>
<gene>
    <name evidence="13" type="ORF">AMRN_1693</name>
    <name evidence="14" type="ORF">CPH92_02730</name>
</gene>
<feature type="binding site" evidence="9">
    <location>
        <position position="513"/>
    </location>
    <ligand>
        <name>Mo-bis(molybdopterin guanine dinucleotide)</name>
        <dbReference type="ChEBI" id="CHEBI:60539"/>
    </ligand>
</feature>
<dbReference type="Pfam" id="PF18364">
    <property type="entry name" value="Molybdopterin_N"/>
    <property type="match status" value="1"/>
</dbReference>
<keyword evidence="5 9" id="KW-0479">Metal-binding</keyword>
<name>A0A347TLE7_9BACT</name>
<dbReference type="GO" id="GO:0043546">
    <property type="term" value="F:molybdopterin cofactor binding"/>
    <property type="evidence" value="ECO:0007669"/>
    <property type="project" value="InterPro"/>
</dbReference>
<dbReference type="FunFam" id="2.40.40.20:FF:000009">
    <property type="entry name" value="Biotin sulfoxide reductase 2"/>
    <property type="match status" value="1"/>
</dbReference>
<evidence type="ECO:0000313" key="14">
    <source>
        <dbReference type="EMBL" id="PHO16235.1"/>
    </source>
</evidence>
<dbReference type="NCBIfam" id="TIGR00509">
    <property type="entry name" value="bisC_fam"/>
    <property type="match status" value="1"/>
</dbReference>
<reference evidence="14" key="2">
    <citation type="submission" date="2017-09" db="EMBL/GenBank/DDBJ databases">
        <authorList>
            <person name="Perez-Cataluna A."/>
            <person name="Figueras M.J."/>
            <person name="Salas-Masso N."/>
        </authorList>
    </citation>
    <scope>NUCLEOTIDE SEQUENCE</scope>
    <source>
        <strain evidence="14">CECT 7727</strain>
    </source>
</reference>
<evidence type="ECO:0000256" key="9">
    <source>
        <dbReference type="PIRSR" id="PIRSR606658-1"/>
    </source>
</evidence>
<evidence type="ECO:0000256" key="6">
    <source>
        <dbReference type="ARBA" id="ARBA00022729"/>
    </source>
</evidence>
<keyword evidence="6" id="KW-0732">Signal</keyword>
<feature type="domain" description="Molybdopterin oxidoreductase" evidence="10">
    <location>
        <begin position="83"/>
        <end position="550"/>
    </location>
</feature>
<reference evidence="13 16" key="3">
    <citation type="submission" date="2018-08" db="EMBL/GenBank/DDBJ databases">
        <title>Complete genome of the Arcobacter marinus type strain JCM 15502.</title>
        <authorList>
            <person name="Miller W.G."/>
            <person name="Yee E."/>
            <person name="Huynh S."/>
            <person name="Parker C.T."/>
        </authorList>
    </citation>
    <scope>NUCLEOTIDE SEQUENCE [LARGE SCALE GENOMIC DNA]</scope>
    <source>
        <strain evidence="13 16">JCM 15502</strain>
    </source>
</reference>
<dbReference type="InterPro" id="IPR006311">
    <property type="entry name" value="TAT_signal"/>
</dbReference>
<dbReference type="Pfam" id="PF00384">
    <property type="entry name" value="Molybdopterin"/>
    <property type="match status" value="1"/>
</dbReference>
<keyword evidence="8" id="KW-0560">Oxidoreductase</keyword>
<dbReference type="GO" id="GO:0050626">
    <property type="term" value="F:trimethylamine-N-oxide reductase (cytochrome c) activity"/>
    <property type="evidence" value="ECO:0007669"/>
    <property type="project" value="UniProtKB-EC"/>
</dbReference>
<feature type="binding site" evidence="9">
    <location>
        <position position="543"/>
    </location>
    <ligand>
        <name>Mo-bis(molybdopterin guanine dinucleotide)</name>
        <dbReference type="ChEBI" id="CHEBI:60539"/>
    </ligand>
</feature>
<evidence type="ECO:0000259" key="12">
    <source>
        <dbReference type="Pfam" id="PF18364"/>
    </source>
</evidence>
<dbReference type="GO" id="GO:0030288">
    <property type="term" value="C:outer membrane-bounded periplasmic space"/>
    <property type="evidence" value="ECO:0007669"/>
    <property type="project" value="TreeGrafter"/>
</dbReference>
<reference evidence="15" key="1">
    <citation type="submission" date="2017-09" db="EMBL/GenBank/DDBJ databases">
        <title>Arcobacter canalis sp. nov., a new species isolated from a water canal contaminated with urban sewage.</title>
        <authorList>
            <person name="Perez-Cataluna A."/>
            <person name="Salas-Masso N."/>
            <person name="Figueras M.J."/>
        </authorList>
    </citation>
    <scope>NUCLEOTIDE SEQUENCE [LARGE SCALE GENOMIC DNA]</scope>
    <source>
        <strain evidence="15">CECT 7727</strain>
    </source>
</reference>
<dbReference type="PANTHER" id="PTHR43742:SF10">
    <property type="entry name" value="TRIMETHYLAMINE-N-OXIDE REDUCTASE 2"/>
    <property type="match status" value="1"/>
</dbReference>
<dbReference type="GO" id="GO:0009055">
    <property type="term" value="F:electron transfer activity"/>
    <property type="evidence" value="ECO:0007669"/>
    <property type="project" value="TreeGrafter"/>
</dbReference>
<dbReference type="InterPro" id="IPR041954">
    <property type="entry name" value="CT_DMSOR/BSOR/TMAOR"/>
</dbReference>
<feature type="binding site" evidence="9">
    <location>
        <position position="359"/>
    </location>
    <ligand>
        <name>Mo-bis(molybdopterin guanine dinucleotide)</name>
        <dbReference type="ChEBI" id="CHEBI:60539"/>
    </ligand>
</feature>
<dbReference type="InterPro" id="IPR041460">
    <property type="entry name" value="Molybdopterin_N"/>
</dbReference>
<comment type="similarity">
    <text evidence="2">Belongs to the prokaryotic molybdopterin-containing oxidoreductase family.</text>
</comment>
<dbReference type="Proteomes" id="UP000264693">
    <property type="component" value="Chromosome"/>
</dbReference>
<keyword evidence="4 9" id="KW-0500">Molybdenum</keyword>
<dbReference type="Gene3D" id="2.40.40.20">
    <property type="match status" value="1"/>
</dbReference>
<dbReference type="Gene3D" id="3.40.228.10">
    <property type="entry name" value="Dimethylsulfoxide Reductase, domain 2"/>
    <property type="match status" value="1"/>
</dbReference>
<dbReference type="PANTHER" id="PTHR43742">
    <property type="entry name" value="TRIMETHYLAMINE-N-OXIDE REDUCTASE"/>
    <property type="match status" value="1"/>
</dbReference>
<evidence type="ECO:0000256" key="2">
    <source>
        <dbReference type="ARBA" id="ARBA00010312"/>
    </source>
</evidence>
<proteinExistence type="inferred from homology"/>
<dbReference type="InterPro" id="IPR006656">
    <property type="entry name" value="Mopterin_OxRdtase"/>
</dbReference>
<keyword evidence="15" id="KW-1185">Reference proteome</keyword>
<evidence type="ECO:0000256" key="1">
    <source>
        <dbReference type="ARBA" id="ARBA00004418"/>
    </source>
</evidence>
<evidence type="ECO:0000313" key="15">
    <source>
        <dbReference type="Proteomes" id="UP000224740"/>
    </source>
</evidence>
<accession>A0A347TLE7</accession>
<dbReference type="CDD" id="cd02793">
    <property type="entry name" value="MopB_CT_DMSOR-BSOR-TMAOR"/>
    <property type="match status" value="1"/>
</dbReference>
<dbReference type="PROSITE" id="PS00932">
    <property type="entry name" value="MOLYBDOPTERIN_PROK_3"/>
    <property type="match status" value="1"/>
</dbReference>
<dbReference type="InterPro" id="IPR006657">
    <property type="entry name" value="MoPterin_dinucl-bd_dom"/>
</dbReference>
<evidence type="ECO:0000256" key="8">
    <source>
        <dbReference type="ARBA" id="ARBA00023002"/>
    </source>
</evidence>
<dbReference type="InterPro" id="IPR006655">
    <property type="entry name" value="Mopterin_OxRdtase_prok_CS"/>
</dbReference>
<dbReference type="EMBL" id="NXAO01000012">
    <property type="protein sequence ID" value="PHO16235.1"/>
    <property type="molecule type" value="Genomic_DNA"/>
</dbReference>
<comment type="subcellular location">
    <subcellularLocation>
        <location evidence="1">Periplasm</location>
    </subcellularLocation>
</comment>
<dbReference type="KEGG" id="amar:AMRN_1693"/>
<dbReference type="Gene3D" id="3.40.50.740">
    <property type="match status" value="1"/>
</dbReference>
<comment type="cofactor">
    <cofactor evidence="9">
        <name>Mo-bis(molybdopterin guanine dinucleotide)</name>
        <dbReference type="ChEBI" id="CHEBI:60539"/>
    </cofactor>
    <text evidence="9">Binds 1 molybdenum-bis(molybdopterin guanine dinucleotide) (Mo-bis-MGD) cofactor per subunit.</text>
</comment>
<keyword evidence="7" id="KW-0574">Periplasm</keyword>
<evidence type="ECO:0000256" key="5">
    <source>
        <dbReference type="ARBA" id="ARBA00022723"/>
    </source>
</evidence>
<dbReference type="InterPro" id="IPR006658">
    <property type="entry name" value="BisC"/>
</dbReference>
<evidence type="ECO:0000259" key="10">
    <source>
        <dbReference type="Pfam" id="PF00384"/>
    </source>
</evidence>
<dbReference type="RefSeq" id="WP_099310251.1">
    <property type="nucleotide sequence ID" value="NZ_CP032101.1"/>
</dbReference>